<organism evidence="2 3">
    <name type="scientific">Flavivirga eckloniae</name>
    <dbReference type="NCBI Taxonomy" id="1803846"/>
    <lineage>
        <taxon>Bacteria</taxon>
        <taxon>Pseudomonadati</taxon>
        <taxon>Bacteroidota</taxon>
        <taxon>Flavobacteriia</taxon>
        <taxon>Flavobacteriales</taxon>
        <taxon>Flavobacteriaceae</taxon>
        <taxon>Flavivirga</taxon>
    </lineage>
</organism>
<evidence type="ECO:0000313" key="3">
    <source>
        <dbReference type="Proteomes" id="UP000235826"/>
    </source>
</evidence>
<dbReference type="OrthoDB" id="9811033at2"/>
<dbReference type="Gene3D" id="1.10.1200.10">
    <property type="entry name" value="ACP-like"/>
    <property type="match status" value="1"/>
</dbReference>
<dbReference type="Proteomes" id="UP000235826">
    <property type="component" value="Chromosome"/>
</dbReference>
<feature type="domain" description="Carrier" evidence="1">
    <location>
        <begin position="1"/>
        <end position="79"/>
    </location>
</feature>
<protein>
    <submittedName>
        <fullName evidence="2">Acyl carrier protein</fullName>
    </submittedName>
</protein>
<dbReference type="PROSITE" id="PS50075">
    <property type="entry name" value="CARRIER"/>
    <property type="match status" value="1"/>
</dbReference>
<gene>
    <name evidence="2" type="ORF">C1H87_00355</name>
</gene>
<proteinExistence type="predicted"/>
<dbReference type="InterPro" id="IPR009081">
    <property type="entry name" value="PP-bd_ACP"/>
</dbReference>
<accession>A0A2K9PK69</accession>
<sequence>MTREDILSKVNEAFTKILEHNNFELKDETTAHDVDGWESVTHMLIITEIENMFGIKFKLMDLMNMDNVGDLLKAIETETSNTN</sequence>
<evidence type="ECO:0000259" key="1">
    <source>
        <dbReference type="PROSITE" id="PS50075"/>
    </source>
</evidence>
<dbReference type="EMBL" id="CP025791">
    <property type="protein sequence ID" value="AUP77248.1"/>
    <property type="molecule type" value="Genomic_DNA"/>
</dbReference>
<evidence type="ECO:0000313" key="2">
    <source>
        <dbReference type="EMBL" id="AUP77248.1"/>
    </source>
</evidence>
<dbReference type="AlphaFoldDB" id="A0A2K9PK69"/>
<dbReference type="SUPFAM" id="SSF47336">
    <property type="entry name" value="ACP-like"/>
    <property type="match status" value="1"/>
</dbReference>
<keyword evidence="3" id="KW-1185">Reference proteome</keyword>
<name>A0A2K9PK69_9FLAO</name>
<dbReference type="InterPro" id="IPR036736">
    <property type="entry name" value="ACP-like_sf"/>
</dbReference>
<dbReference type="RefSeq" id="WP_102753908.1">
    <property type="nucleotide sequence ID" value="NZ_CP025791.1"/>
</dbReference>
<dbReference type="KEGG" id="fek:C1H87_00355"/>
<dbReference type="Pfam" id="PF00550">
    <property type="entry name" value="PP-binding"/>
    <property type="match status" value="1"/>
</dbReference>
<reference evidence="2 3" key="1">
    <citation type="submission" date="2018-01" db="EMBL/GenBank/DDBJ databases">
        <title>Complete genome sequence of Flavivirga eckloniae ECD14 isolated from seaweed Ecklonia cava.</title>
        <authorList>
            <person name="Lee J.H."/>
            <person name="Baik K.S."/>
            <person name="Seong C.N."/>
        </authorList>
    </citation>
    <scope>NUCLEOTIDE SEQUENCE [LARGE SCALE GENOMIC DNA]</scope>
    <source>
        <strain evidence="2 3">ECD14</strain>
    </source>
</reference>